<sequence>MASATVGDVYEPQAFREHRDDVVLDLVRTAGFGHLVVTHDGALTSTPVPFVADDELTTVRAHLARPNSVWRAAPCDALLIVPVTDAYVSPGWYPSKAEHGRVVPTWNYEVVHLHGRLVAHDDAEWVRRQITALTDTNEAAFPSPWAVTDAPDDHITKLVRAIVGVELTVDRVDAKRKLSQNRGDDDRAGVRRGLGERDDRSRAVASAMEEHEEDQ</sequence>
<dbReference type="SUPFAM" id="SSF50475">
    <property type="entry name" value="FMN-binding split barrel"/>
    <property type="match status" value="1"/>
</dbReference>
<protein>
    <submittedName>
        <fullName evidence="2">PaiB family negative transcriptional regulator</fullName>
    </submittedName>
</protein>
<dbReference type="InterPro" id="IPR012349">
    <property type="entry name" value="Split_barrel_FMN-bd"/>
</dbReference>
<feature type="compositionally biased region" description="Basic and acidic residues" evidence="1">
    <location>
        <begin position="178"/>
        <end position="202"/>
    </location>
</feature>
<comment type="caution">
    <text evidence="2">The sequence shown here is derived from an EMBL/GenBank/DDBJ whole genome shotgun (WGS) entry which is preliminary data.</text>
</comment>
<dbReference type="InterPro" id="IPR007396">
    <property type="entry name" value="TR_PAI2-type"/>
</dbReference>
<reference evidence="2 3" key="1">
    <citation type="submission" date="2019-03" db="EMBL/GenBank/DDBJ databases">
        <title>Sequencing the genomes of 1000 actinobacteria strains.</title>
        <authorList>
            <person name="Klenk H.-P."/>
        </authorList>
    </citation>
    <scope>NUCLEOTIDE SEQUENCE [LARGE SCALE GENOMIC DNA]</scope>
    <source>
        <strain evidence="2 3">DSM 18936</strain>
    </source>
</reference>
<dbReference type="PANTHER" id="PTHR35802:SF1">
    <property type="entry name" value="PROTEASE SYNTHASE AND SPORULATION PROTEIN PAI 2"/>
    <property type="match status" value="1"/>
</dbReference>
<keyword evidence="3" id="KW-1185">Reference proteome</keyword>
<dbReference type="Gene3D" id="2.30.110.10">
    <property type="entry name" value="Electron Transport, Fmn-binding Protein, Chain A"/>
    <property type="match status" value="1"/>
</dbReference>
<evidence type="ECO:0000313" key="2">
    <source>
        <dbReference type="EMBL" id="TDT18145.1"/>
    </source>
</evidence>
<feature type="region of interest" description="Disordered" evidence="1">
    <location>
        <begin position="178"/>
        <end position="215"/>
    </location>
</feature>
<dbReference type="Proteomes" id="UP000294558">
    <property type="component" value="Unassembled WGS sequence"/>
</dbReference>
<gene>
    <name evidence="2" type="ORF">BDK89_3761</name>
</gene>
<dbReference type="AlphaFoldDB" id="A0A4R7I3V4"/>
<evidence type="ECO:0000313" key="3">
    <source>
        <dbReference type="Proteomes" id="UP000294558"/>
    </source>
</evidence>
<dbReference type="EMBL" id="SOAU01000001">
    <property type="protein sequence ID" value="TDT18145.1"/>
    <property type="molecule type" value="Genomic_DNA"/>
</dbReference>
<dbReference type="PIRSF" id="PIRSF010372">
    <property type="entry name" value="PaiB"/>
    <property type="match status" value="1"/>
</dbReference>
<dbReference type="PANTHER" id="PTHR35802">
    <property type="entry name" value="PROTEASE SYNTHASE AND SPORULATION PROTEIN PAI 2"/>
    <property type="match status" value="1"/>
</dbReference>
<name>A0A4R7I3V4_9ACTN</name>
<evidence type="ECO:0000256" key="1">
    <source>
        <dbReference type="SAM" id="MobiDB-lite"/>
    </source>
</evidence>
<organism evidence="2 3">
    <name type="scientific">Ilumatobacter fluminis</name>
    <dbReference type="NCBI Taxonomy" id="467091"/>
    <lineage>
        <taxon>Bacteria</taxon>
        <taxon>Bacillati</taxon>
        <taxon>Actinomycetota</taxon>
        <taxon>Acidimicrobiia</taxon>
        <taxon>Acidimicrobiales</taxon>
        <taxon>Ilumatobacteraceae</taxon>
        <taxon>Ilumatobacter</taxon>
    </lineage>
</organism>
<dbReference type="Pfam" id="PF04299">
    <property type="entry name" value="FMN_bind_2"/>
    <property type="match status" value="1"/>
</dbReference>
<proteinExistence type="predicted"/>
<accession>A0A4R7I3V4</accession>